<accession>A0A9X2WMW1</accession>
<proteinExistence type="predicted"/>
<evidence type="ECO:0000313" key="3">
    <source>
        <dbReference type="Proteomes" id="UP001155546"/>
    </source>
</evidence>
<dbReference type="EMBL" id="JAMTCD010000013">
    <property type="protein sequence ID" value="MCT7942339.1"/>
    <property type="molecule type" value="Genomic_DNA"/>
</dbReference>
<name>A0A9X2WMW1_9GAMM</name>
<sequence>MSKAKTILLATSLSLLALTGTANASDLTCTVAGGEDIVMNNIDILRTNQPIVKIDGGYKSPILSNIYRIDGVDGVDISDTPTYLSYEHYPLADHQLAATVQVYGKDAVKGLCIVTDEM</sequence>
<feature type="signal peptide" evidence="1">
    <location>
        <begin position="1"/>
        <end position="24"/>
    </location>
</feature>
<comment type="caution">
    <text evidence="2">The sequence shown here is derived from an EMBL/GenBank/DDBJ whole genome shotgun (WGS) entry which is preliminary data.</text>
</comment>
<organism evidence="2 3">
    <name type="scientific">Shewanella holmiensis</name>
    <dbReference type="NCBI Taxonomy" id="2952222"/>
    <lineage>
        <taxon>Bacteria</taxon>
        <taxon>Pseudomonadati</taxon>
        <taxon>Pseudomonadota</taxon>
        <taxon>Gammaproteobacteria</taxon>
        <taxon>Alteromonadales</taxon>
        <taxon>Shewanellaceae</taxon>
        <taxon>Shewanella</taxon>
    </lineage>
</organism>
<dbReference type="RefSeq" id="WP_261298710.1">
    <property type="nucleotide sequence ID" value="NZ_JAMTCD010000013.1"/>
</dbReference>
<dbReference type="Proteomes" id="UP001155546">
    <property type="component" value="Unassembled WGS sequence"/>
</dbReference>
<feature type="chain" id="PRO_5040820040" evidence="1">
    <location>
        <begin position="25"/>
        <end position="118"/>
    </location>
</feature>
<keyword evidence="1" id="KW-0732">Signal</keyword>
<gene>
    <name evidence="2" type="ORF">NE535_11100</name>
</gene>
<reference evidence="2" key="1">
    <citation type="journal article" date="2023" name="Int. J. Syst. Evol. Microbiol.">
        <title>&lt;i&gt;Shewanella septentrionalis&lt;/i&gt; sp. nov. and &lt;i&gt;Shewanella holmiensis&lt;/i&gt; sp. nov., isolated from Baltic Sea water and sediments.</title>
        <authorList>
            <person name="Martin-Rodriguez A.J."/>
            <person name="Thorell K."/>
            <person name="Joffre E."/>
            <person name="Jensie-Markopoulos S."/>
            <person name="Moore E.R.B."/>
            <person name="Sjoling A."/>
        </authorList>
    </citation>
    <scope>NUCLEOTIDE SEQUENCE</scope>
    <source>
        <strain evidence="2">SP1S2-7</strain>
    </source>
</reference>
<protein>
    <submittedName>
        <fullName evidence="2">Uncharacterized protein</fullName>
    </submittedName>
</protein>
<keyword evidence="3" id="KW-1185">Reference proteome</keyword>
<dbReference type="AlphaFoldDB" id="A0A9X2WMW1"/>
<evidence type="ECO:0000313" key="2">
    <source>
        <dbReference type="EMBL" id="MCT7942339.1"/>
    </source>
</evidence>
<evidence type="ECO:0000256" key="1">
    <source>
        <dbReference type="SAM" id="SignalP"/>
    </source>
</evidence>